<name>A0ABZ0AZW1_9BURK</name>
<dbReference type="RefSeq" id="WP_313867714.1">
    <property type="nucleotide sequence ID" value="NZ_CP132507.1"/>
</dbReference>
<gene>
    <name evidence="4" type="ORF">RAN89_00240</name>
</gene>
<evidence type="ECO:0000313" key="4">
    <source>
        <dbReference type="EMBL" id="WNO04895.1"/>
    </source>
</evidence>
<dbReference type="Gene3D" id="3.40.50.2000">
    <property type="entry name" value="Glycogen Phosphorylase B"/>
    <property type="match status" value="1"/>
</dbReference>
<proteinExistence type="predicted"/>
<evidence type="ECO:0000256" key="1">
    <source>
        <dbReference type="ARBA" id="ARBA00022737"/>
    </source>
</evidence>
<reference evidence="4 5" key="1">
    <citation type="submission" date="2023-08" db="EMBL/GenBank/DDBJ databases">
        <title>Rhodoferax potami sp. nov. and Rhodoferax mekongensis sp. nov., isolated from the Mekong River in Thailand.</title>
        <authorList>
            <person name="Kitikhun S."/>
            <person name="Charoenyingcharoen P."/>
            <person name="Siriarchawattana P."/>
            <person name="Likhitrattanapisal S."/>
            <person name="Nilsakha T."/>
            <person name="Chanpet A."/>
            <person name="Rattanawaree P."/>
            <person name="Ingsriswang S."/>
        </authorList>
    </citation>
    <scope>NUCLEOTIDE SEQUENCE [LARGE SCALE GENOMIC DNA]</scope>
    <source>
        <strain evidence="4 5">TBRC 17307</strain>
    </source>
</reference>
<dbReference type="Pfam" id="PF13424">
    <property type="entry name" value="TPR_12"/>
    <property type="match status" value="1"/>
</dbReference>
<dbReference type="InterPro" id="IPR011990">
    <property type="entry name" value="TPR-like_helical_dom_sf"/>
</dbReference>
<dbReference type="PANTHER" id="PTHR44366:SF1">
    <property type="entry name" value="UDP-N-ACETYLGLUCOSAMINE--PEPTIDE N-ACETYLGLUCOSAMINYLTRANSFERASE 110 KDA SUBUNIT"/>
    <property type="match status" value="1"/>
</dbReference>
<dbReference type="EMBL" id="CP132507">
    <property type="protein sequence ID" value="WNO04895.1"/>
    <property type="molecule type" value="Genomic_DNA"/>
</dbReference>
<feature type="repeat" description="TPR" evidence="3">
    <location>
        <begin position="216"/>
        <end position="249"/>
    </location>
</feature>
<feature type="repeat" description="TPR" evidence="3">
    <location>
        <begin position="46"/>
        <end position="79"/>
    </location>
</feature>
<dbReference type="PANTHER" id="PTHR44366">
    <property type="entry name" value="UDP-N-ACETYLGLUCOSAMINE--PEPTIDE N-ACETYLGLUCOSAMINYLTRANSFERASE 110 KDA SUBUNIT"/>
    <property type="match status" value="1"/>
</dbReference>
<evidence type="ECO:0000313" key="5">
    <source>
        <dbReference type="Proteomes" id="UP001302257"/>
    </source>
</evidence>
<feature type="repeat" description="TPR" evidence="3">
    <location>
        <begin position="182"/>
        <end position="215"/>
    </location>
</feature>
<dbReference type="Pfam" id="PF07719">
    <property type="entry name" value="TPR_2"/>
    <property type="match status" value="1"/>
</dbReference>
<feature type="repeat" description="TPR" evidence="3">
    <location>
        <begin position="80"/>
        <end position="113"/>
    </location>
</feature>
<sequence length="602" mass="66647">MAAFQAVHATPVDALFQAAVQHFTKGDFTGADEALEQLMKQEPDHAEALHVRGLVQHRLGRHALALLLLEKALVLSPRNAALLSNQGLVMRALGRPQEALELYDRALDIQPDFAQAWGNRGNALRDAGQSLQAVESYRKALALQPGYAQSWHGLGLAYNDLKQWQDAVDAFTQALSCQADMTVACLDMGNALRELERFEEALAAYDKAAGLRPSYAEAWSNRGVLLKRMGRMQDALQSYQKAIALEPDFIDALVNCSTLLKEMMDLDASMAMNRRALALKPDNSGAHLNLAICHLLRGEFDEGFAHYEWRWKTEQLQASVRPFAQPLWTGAQSLQDKTILLHAEQGLGDTVQFCRYAKLLKQRGAHVVMEVQAPLLPLLHSLEGVDLWLRQGDPPPAFDYQCPLLSLPGALKTTPATVPTATPYLAADEQLVVQWGQRVGPSSRKRVGLVWSGRPEHKNDHNRSMSLQLLEPLLRMDAEFHCLQKEFRAADLALDPAAMGIRLWADQLTSFADTAALISHMDLVIAVDTSVAHVAAALGKPVWLMLPYSPDWRWLLGRDDSPWYPGMRLFRQDTGSDWAGVVQRLQAALKPALSLPVPASAL</sequence>
<evidence type="ECO:0000256" key="2">
    <source>
        <dbReference type="ARBA" id="ARBA00022803"/>
    </source>
</evidence>
<accession>A0ABZ0AZW1</accession>
<dbReference type="InterPro" id="IPR002201">
    <property type="entry name" value="Glyco_trans_9"/>
</dbReference>
<dbReference type="SMART" id="SM00028">
    <property type="entry name" value="TPR"/>
    <property type="match status" value="9"/>
</dbReference>
<keyword evidence="2 3" id="KW-0802">TPR repeat</keyword>
<evidence type="ECO:0000256" key="3">
    <source>
        <dbReference type="PROSITE-ProRule" id="PRU00339"/>
    </source>
</evidence>
<dbReference type="InterPro" id="IPR013105">
    <property type="entry name" value="TPR_2"/>
</dbReference>
<dbReference type="Pfam" id="PF13432">
    <property type="entry name" value="TPR_16"/>
    <property type="match status" value="1"/>
</dbReference>
<dbReference type="Proteomes" id="UP001302257">
    <property type="component" value="Chromosome"/>
</dbReference>
<dbReference type="SUPFAM" id="SSF53756">
    <property type="entry name" value="UDP-Glycosyltransferase/glycogen phosphorylase"/>
    <property type="match status" value="1"/>
</dbReference>
<dbReference type="Pfam" id="PF01075">
    <property type="entry name" value="Glyco_transf_9"/>
    <property type="match status" value="1"/>
</dbReference>
<organism evidence="4 5">
    <name type="scientific">Rhodoferax mekongensis</name>
    <dbReference type="NCBI Taxonomy" id="3068341"/>
    <lineage>
        <taxon>Bacteria</taxon>
        <taxon>Pseudomonadati</taxon>
        <taxon>Pseudomonadota</taxon>
        <taxon>Betaproteobacteria</taxon>
        <taxon>Burkholderiales</taxon>
        <taxon>Comamonadaceae</taxon>
        <taxon>Rhodoferax</taxon>
    </lineage>
</organism>
<dbReference type="Pfam" id="PF13414">
    <property type="entry name" value="TPR_11"/>
    <property type="match status" value="1"/>
</dbReference>
<dbReference type="PROSITE" id="PS50293">
    <property type="entry name" value="TPR_REGION"/>
    <property type="match status" value="2"/>
</dbReference>
<dbReference type="Gene3D" id="1.25.40.10">
    <property type="entry name" value="Tetratricopeptide repeat domain"/>
    <property type="match status" value="3"/>
</dbReference>
<dbReference type="SUPFAM" id="SSF48452">
    <property type="entry name" value="TPR-like"/>
    <property type="match status" value="1"/>
</dbReference>
<dbReference type="PROSITE" id="PS50005">
    <property type="entry name" value="TPR"/>
    <property type="match status" value="6"/>
</dbReference>
<keyword evidence="5" id="KW-1185">Reference proteome</keyword>
<keyword evidence="1" id="KW-0677">Repeat</keyword>
<feature type="repeat" description="TPR" evidence="3">
    <location>
        <begin position="148"/>
        <end position="181"/>
    </location>
</feature>
<dbReference type="InterPro" id="IPR019734">
    <property type="entry name" value="TPR_rpt"/>
</dbReference>
<dbReference type="InterPro" id="IPR037919">
    <property type="entry name" value="OGT"/>
</dbReference>
<protein>
    <submittedName>
        <fullName evidence="4">Tetratricopeptide repeat-containing glycosyltransferase family protein</fullName>
    </submittedName>
</protein>
<feature type="repeat" description="TPR" evidence="3">
    <location>
        <begin position="114"/>
        <end position="147"/>
    </location>
</feature>